<dbReference type="InterPro" id="IPR016461">
    <property type="entry name" value="COMT-like"/>
</dbReference>
<keyword evidence="2" id="KW-0808">Transferase</keyword>
<dbReference type="InterPro" id="IPR036388">
    <property type="entry name" value="WH-like_DNA-bd_sf"/>
</dbReference>
<evidence type="ECO:0000313" key="8">
    <source>
        <dbReference type="Proteomes" id="UP000240883"/>
    </source>
</evidence>
<gene>
    <name evidence="7" type="ORF">BS50DRAFT_570820</name>
</gene>
<dbReference type="Pfam" id="PF00891">
    <property type="entry name" value="Methyltransf_2"/>
    <property type="match status" value="1"/>
</dbReference>
<dbReference type="PANTHER" id="PTHR43712">
    <property type="entry name" value="PUTATIVE (AFU_ORTHOLOGUE AFUA_4G14580)-RELATED"/>
    <property type="match status" value="1"/>
</dbReference>
<dbReference type="PANTHER" id="PTHR43712:SF1">
    <property type="entry name" value="HYPOTHETICAL O-METHYLTRANSFERASE (EUROFUNG)-RELATED"/>
    <property type="match status" value="1"/>
</dbReference>
<dbReference type="EMBL" id="KZ678131">
    <property type="protein sequence ID" value="PSN71463.1"/>
    <property type="molecule type" value="Genomic_DNA"/>
</dbReference>
<evidence type="ECO:0000259" key="5">
    <source>
        <dbReference type="Pfam" id="PF00891"/>
    </source>
</evidence>
<dbReference type="InterPro" id="IPR012967">
    <property type="entry name" value="COMT_dimerisation"/>
</dbReference>
<feature type="active site" description="Proton acceptor" evidence="4">
    <location>
        <position position="293"/>
    </location>
</feature>
<dbReference type="Pfam" id="PF08100">
    <property type="entry name" value="Dimerisation"/>
    <property type="match status" value="1"/>
</dbReference>
<dbReference type="GO" id="GO:0008171">
    <property type="term" value="F:O-methyltransferase activity"/>
    <property type="evidence" value="ECO:0007669"/>
    <property type="project" value="InterPro"/>
</dbReference>
<dbReference type="Gene3D" id="3.40.50.150">
    <property type="entry name" value="Vaccinia Virus protein VP39"/>
    <property type="match status" value="1"/>
</dbReference>
<keyword evidence="3" id="KW-0949">S-adenosyl-L-methionine</keyword>
<evidence type="ECO:0000256" key="1">
    <source>
        <dbReference type="ARBA" id="ARBA00022603"/>
    </source>
</evidence>
<evidence type="ECO:0000256" key="3">
    <source>
        <dbReference type="ARBA" id="ARBA00022691"/>
    </source>
</evidence>
<evidence type="ECO:0000259" key="6">
    <source>
        <dbReference type="Pfam" id="PF08100"/>
    </source>
</evidence>
<dbReference type="PROSITE" id="PS51683">
    <property type="entry name" value="SAM_OMT_II"/>
    <property type="match status" value="1"/>
</dbReference>
<dbReference type="GO" id="GO:0046983">
    <property type="term" value="F:protein dimerization activity"/>
    <property type="evidence" value="ECO:0007669"/>
    <property type="project" value="InterPro"/>
</dbReference>
<accession>A0A2T2P1E4</accession>
<evidence type="ECO:0000256" key="4">
    <source>
        <dbReference type="PIRSR" id="PIRSR005739-1"/>
    </source>
</evidence>
<feature type="domain" description="O-methyltransferase dimerisation" evidence="6">
    <location>
        <begin position="56"/>
        <end position="113"/>
    </location>
</feature>
<dbReference type="Gene3D" id="1.10.10.10">
    <property type="entry name" value="Winged helix-like DNA-binding domain superfamily/Winged helix DNA-binding domain"/>
    <property type="match status" value="1"/>
</dbReference>
<dbReference type="SUPFAM" id="SSF46785">
    <property type="entry name" value="Winged helix' DNA-binding domain"/>
    <property type="match status" value="1"/>
</dbReference>
<evidence type="ECO:0000256" key="2">
    <source>
        <dbReference type="ARBA" id="ARBA00022679"/>
    </source>
</evidence>
<evidence type="ECO:0000313" key="7">
    <source>
        <dbReference type="EMBL" id="PSN71463.1"/>
    </source>
</evidence>
<name>A0A2T2P1E4_CORCC</name>
<dbReference type="OrthoDB" id="2410195at2759"/>
<reference evidence="7 8" key="1">
    <citation type="journal article" date="2018" name="Front. Microbiol.">
        <title>Genome-Wide Analysis of Corynespora cassiicola Leaf Fall Disease Putative Effectors.</title>
        <authorList>
            <person name="Lopez D."/>
            <person name="Ribeiro S."/>
            <person name="Label P."/>
            <person name="Fumanal B."/>
            <person name="Venisse J.S."/>
            <person name="Kohler A."/>
            <person name="de Oliveira R.R."/>
            <person name="Labutti K."/>
            <person name="Lipzen A."/>
            <person name="Lail K."/>
            <person name="Bauer D."/>
            <person name="Ohm R.A."/>
            <person name="Barry K.W."/>
            <person name="Spatafora J."/>
            <person name="Grigoriev I.V."/>
            <person name="Martin F.M."/>
            <person name="Pujade-Renaud V."/>
        </authorList>
    </citation>
    <scope>NUCLEOTIDE SEQUENCE [LARGE SCALE GENOMIC DNA]</scope>
    <source>
        <strain evidence="7 8">Philippines</strain>
    </source>
</reference>
<organism evidence="7 8">
    <name type="scientific">Corynespora cassiicola Philippines</name>
    <dbReference type="NCBI Taxonomy" id="1448308"/>
    <lineage>
        <taxon>Eukaryota</taxon>
        <taxon>Fungi</taxon>
        <taxon>Dikarya</taxon>
        <taxon>Ascomycota</taxon>
        <taxon>Pezizomycotina</taxon>
        <taxon>Dothideomycetes</taxon>
        <taxon>Pleosporomycetidae</taxon>
        <taxon>Pleosporales</taxon>
        <taxon>Corynesporascaceae</taxon>
        <taxon>Corynespora</taxon>
    </lineage>
</organism>
<dbReference type="PIRSF" id="PIRSF005739">
    <property type="entry name" value="O-mtase"/>
    <property type="match status" value="1"/>
</dbReference>
<dbReference type="Proteomes" id="UP000240883">
    <property type="component" value="Unassembled WGS sequence"/>
</dbReference>
<dbReference type="InterPro" id="IPR036390">
    <property type="entry name" value="WH_DNA-bd_sf"/>
</dbReference>
<dbReference type="InterPro" id="IPR001077">
    <property type="entry name" value="COMT_C"/>
</dbReference>
<keyword evidence="1" id="KW-0489">Methyltransferase</keyword>
<dbReference type="AlphaFoldDB" id="A0A2T2P1E4"/>
<dbReference type="SUPFAM" id="SSF53335">
    <property type="entry name" value="S-adenosyl-L-methionine-dependent methyltransferases"/>
    <property type="match status" value="1"/>
</dbReference>
<proteinExistence type="predicted"/>
<dbReference type="GO" id="GO:0032259">
    <property type="term" value="P:methylation"/>
    <property type="evidence" value="ECO:0007669"/>
    <property type="project" value="UniProtKB-KW"/>
</dbReference>
<sequence length="385" mass="43608">MDELLKKVAQEVEKVAGSADEQARRKTIDALRDLQYALETPEETMQRLLYTNLTAASIRVSLDLGIFNILTERDEPLPLSELAAKTNADPVLLGRFLRHQASLGYIRETSKDEFAACKTTKNLSVPDIQSGLIFCNDVLGPSFQAIPDFLKENKYQNPTELLNTPFHKAWKTDVPLWTWLHQHPEQTTHFNRFMYAQRSSLKNCFSFLAIDEDTIGWPNEKPVFVDIGGGTGQQCVAIKEKFPGMPGKVILQDLPAVIAEATLPSGIEAQAYDFFTSQPVKGAKYYYLRAILHDHADDKCLEILKNVVDAMSDESFLLLDEIVVPNENVEWYVTQTDLAMMVQFSSMERTEHHWRELLAKAGLVVQSITTYTYGFRLSIIRAVKK</sequence>
<dbReference type="InterPro" id="IPR029063">
    <property type="entry name" value="SAM-dependent_MTases_sf"/>
</dbReference>
<feature type="domain" description="O-methyltransferase C-terminal" evidence="5">
    <location>
        <begin position="165"/>
        <end position="362"/>
    </location>
</feature>
<protein>
    <submittedName>
        <fullName evidence="7">O-methyltransferas-like protein</fullName>
    </submittedName>
</protein>
<keyword evidence="8" id="KW-1185">Reference proteome</keyword>